<protein>
    <recommendedName>
        <fullName evidence="3">DUF535 domain-containing protein</fullName>
    </recommendedName>
</protein>
<name>A0A2G8SX47_9BURK</name>
<comment type="caution">
    <text evidence="1">The sequence shown here is derived from an EMBL/GenBank/DDBJ whole genome shotgun (WGS) entry which is preliminary data.</text>
</comment>
<keyword evidence="2" id="KW-1185">Reference proteome</keyword>
<evidence type="ECO:0008006" key="3">
    <source>
        <dbReference type="Google" id="ProtNLM"/>
    </source>
</evidence>
<dbReference type="EMBL" id="PDOB01000041">
    <property type="protein sequence ID" value="PIL38273.1"/>
    <property type="molecule type" value="Genomic_DNA"/>
</dbReference>
<sequence>MSRTSQAMIVLKACGRKSAAAHFQLAGWTTMIVAHLIKHWMAGRAQSSSALRARSLARSMRVLLFYRAHRRLCQLDLIRHYLAEPLNDDLFHHLSQRDYLIRNLPVRHRIACMLHHYTFEDATFDTTYKRALYRDGGLTLWRHSQGGSEFSITLSMAAPPMGAGELVIALEADGTCLHRLGFSWIEGKVAGVDSPALPFVAHNQGRGADSDPAFAAFEHAFPNNAPAFFCFAALQGAAQAVGMTELVGIKGSFHLASDVQSAKQLARGHDSFWQTLGGIELPGPGYLVELPFRLKPLPGNNRGRAAQRRAYWAEIGAAAHATLENRLKTRRNRAPLPLAVNA</sequence>
<dbReference type="Pfam" id="PF04393">
    <property type="entry name" value="DUF535"/>
    <property type="match status" value="1"/>
</dbReference>
<dbReference type="AlphaFoldDB" id="A0A2G8SX47"/>
<reference evidence="1 2" key="1">
    <citation type="submission" date="2017-10" db="EMBL/GenBank/DDBJ databases">
        <title>Massilia psychrophilum sp. nov., a novel purple-pigmented bacterium isolated from Tianshan glacier, Xinjiang Municipality, China.</title>
        <authorList>
            <person name="Wang H."/>
        </authorList>
    </citation>
    <scope>NUCLEOTIDE SEQUENCE [LARGE SCALE GENOMIC DNA]</scope>
    <source>
        <strain evidence="1 2">JCM 30813</strain>
    </source>
</reference>
<organism evidence="1 2">
    <name type="scientific">Massilia psychrophila</name>
    <dbReference type="NCBI Taxonomy" id="1603353"/>
    <lineage>
        <taxon>Bacteria</taxon>
        <taxon>Pseudomonadati</taxon>
        <taxon>Pseudomonadota</taxon>
        <taxon>Betaproteobacteria</taxon>
        <taxon>Burkholderiales</taxon>
        <taxon>Oxalobacteraceae</taxon>
        <taxon>Telluria group</taxon>
        <taxon>Massilia</taxon>
    </lineage>
</organism>
<evidence type="ECO:0000313" key="1">
    <source>
        <dbReference type="EMBL" id="PIL38273.1"/>
    </source>
</evidence>
<evidence type="ECO:0000313" key="2">
    <source>
        <dbReference type="Proteomes" id="UP000228593"/>
    </source>
</evidence>
<dbReference type="OrthoDB" id="1238765at2"/>
<proteinExistence type="predicted"/>
<dbReference type="InterPro" id="IPR007488">
    <property type="entry name" value="DUF535"/>
</dbReference>
<accession>A0A2G8SX47</accession>
<dbReference type="Proteomes" id="UP000228593">
    <property type="component" value="Unassembled WGS sequence"/>
</dbReference>
<gene>
    <name evidence="1" type="ORF">CR103_18875</name>
</gene>